<accession>A0ACB7GYH1</accession>
<reference evidence="2" key="1">
    <citation type="journal article" date="2016" name="Nat. Biotechnol.">
        <title>Sequencing wild and cultivated cassava and related species reveals extensive interspecific hybridization and genetic diversity.</title>
        <authorList>
            <person name="Bredeson J.V."/>
            <person name="Lyons J.B."/>
            <person name="Prochnik S.E."/>
            <person name="Wu G.A."/>
            <person name="Ha C.M."/>
            <person name="Edsinger-Gonzales E."/>
            <person name="Grimwood J."/>
            <person name="Schmutz J."/>
            <person name="Rabbi I.Y."/>
            <person name="Egesi C."/>
            <person name="Nauluvula P."/>
            <person name="Lebot V."/>
            <person name="Ndunguru J."/>
            <person name="Mkamilo G."/>
            <person name="Bart R.S."/>
            <person name="Setter T.L."/>
            <person name="Gleadow R.M."/>
            <person name="Kulakow P."/>
            <person name="Ferguson M.E."/>
            <person name="Rounsley S."/>
            <person name="Rokhsar D.S."/>
        </authorList>
    </citation>
    <scope>NUCLEOTIDE SEQUENCE [LARGE SCALE GENOMIC DNA]</scope>
    <source>
        <strain evidence="2">cv. AM560-2</strain>
    </source>
</reference>
<sequence>YYVPHPTHKLRKRYYGPFSITKKIGEAAYKLKLPPKTKFHNVFHVSLLRPTYASVTASLDLPTAVVDTIPYPQAVLERKMVKQRNQATTQWLIHWAGSYLADATWEFAKEIQAQFPPF</sequence>
<protein>
    <submittedName>
        <fullName evidence="1">Uncharacterized protein</fullName>
    </submittedName>
</protein>
<keyword evidence="2" id="KW-1185">Reference proteome</keyword>
<organism evidence="1 2">
    <name type="scientific">Manihot esculenta</name>
    <name type="common">Cassava</name>
    <name type="synonym">Jatropha manihot</name>
    <dbReference type="NCBI Taxonomy" id="3983"/>
    <lineage>
        <taxon>Eukaryota</taxon>
        <taxon>Viridiplantae</taxon>
        <taxon>Streptophyta</taxon>
        <taxon>Embryophyta</taxon>
        <taxon>Tracheophyta</taxon>
        <taxon>Spermatophyta</taxon>
        <taxon>Magnoliopsida</taxon>
        <taxon>eudicotyledons</taxon>
        <taxon>Gunneridae</taxon>
        <taxon>Pentapetalae</taxon>
        <taxon>rosids</taxon>
        <taxon>fabids</taxon>
        <taxon>Malpighiales</taxon>
        <taxon>Euphorbiaceae</taxon>
        <taxon>Crotonoideae</taxon>
        <taxon>Manihoteae</taxon>
        <taxon>Manihot</taxon>
    </lineage>
</organism>
<comment type="caution">
    <text evidence="1">The sequence shown here is derived from an EMBL/GenBank/DDBJ whole genome shotgun (WGS) entry which is preliminary data.</text>
</comment>
<name>A0ACB7GYH1_MANES</name>
<dbReference type="Proteomes" id="UP000091857">
    <property type="component" value="Chromosome 10"/>
</dbReference>
<evidence type="ECO:0000313" key="2">
    <source>
        <dbReference type="Proteomes" id="UP000091857"/>
    </source>
</evidence>
<dbReference type="EMBL" id="CM004396">
    <property type="protein sequence ID" value="KAG8645454.1"/>
    <property type="molecule type" value="Genomic_DNA"/>
</dbReference>
<gene>
    <name evidence="1" type="ORF">MANES_10G065951v8</name>
</gene>
<feature type="non-terminal residue" evidence="1">
    <location>
        <position position="118"/>
    </location>
</feature>
<feature type="non-terminal residue" evidence="1">
    <location>
        <position position="1"/>
    </location>
</feature>
<proteinExistence type="predicted"/>
<evidence type="ECO:0000313" key="1">
    <source>
        <dbReference type="EMBL" id="KAG8645454.1"/>
    </source>
</evidence>